<accession>A0A0B2A6R3</accession>
<dbReference type="InterPro" id="IPR008183">
    <property type="entry name" value="Aldose_1/G6P_1-epimerase"/>
</dbReference>
<comment type="caution">
    <text evidence="1">The sequence shown here is derived from an EMBL/GenBank/DDBJ whole genome shotgun (WGS) entry which is preliminary data.</text>
</comment>
<dbReference type="InterPro" id="IPR037480">
    <property type="entry name" value="YihR-like"/>
</dbReference>
<dbReference type="SUPFAM" id="SSF74650">
    <property type="entry name" value="Galactose mutarotase-like"/>
    <property type="match status" value="1"/>
</dbReference>
<dbReference type="OrthoDB" id="4739604at2"/>
<dbReference type="Pfam" id="PF01263">
    <property type="entry name" value="Aldose_epim"/>
    <property type="match status" value="1"/>
</dbReference>
<dbReference type="InterPro" id="IPR014718">
    <property type="entry name" value="GH-type_carb-bd"/>
</dbReference>
<dbReference type="EMBL" id="JTDK01000011">
    <property type="protein sequence ID" value="KHK97238.1"/>
    <property type="molecule type" value="Genomic_DNA"/>
</dbReference>
<dbReference type="AlphaFoldDB" id="A0A0B2A6R3"/>
<name>A0A0B2A6R3_9MICO</name>
<protein>
    <recommendedName>
        <fullName evidence="3">Galactose mutarotase</fullName>
    </recommendedName>
</protein>
<gene>
    <name evidence="1" type="ORF">LK09_12935</name>
</gene>
<sequence length="304" mass="32633">MPSSPTGTQYQLTAPGGGVTARVTEVGAALRGLDVGGVPVVAPYPASMPTPAASGIVLVPWPNRVRDGRWSQRGETYQLAITEPKFHNASHGLLRFAAYRAVEKVPERLTLAADVFPQSGYPFHLATEVTYAVSDAGLTVTHRIDNVGEQDAPVALGTHPYLTLGDVPASELTLHSPADSRYVTDDRMLPIDLQPVDAATDIRQPRTLSELALDTVYTDLHRDADGIARTTLTAADGGRVTLWQGEGFDFRVLYLNADYPGRDVAIAVEPMTAPTDALNSGTGLRWLEPGEAWTLTWGIEYTAG</sequence>
<dbReference type="Gene3D" id="2.70.98.10">
    <property type="match status" value="1"/>
</dbReference>
<dbReference type="GO" id="GO:0016853">
    <property type="term" value="F:isomerase activity"/>
    <property type="evidence" value="ECO:0007669"/>
    <property type="project" value="InterPro"/>
</dbReference>
<evidence type="ECO:0008006" key="3">
    <source>
        <dbReference type="Google" id="ProtNLM"/>
    </source>
</evidence>
<evidence type="ECO:0000313" key="1">
    <source>
        <dbReference type="EMBL" id="KHK97238.1"/>
    </source>
</evidence>
<organism evidence="1 2">
    <name type="scientific">Microbacterium mangrovi</name>
    <dbReference type="NCBI Taxonomy" id="1348253"/>
    <lineage>
        <taxon>Bacteria</taxon>
        <taxon>Bacillati</taxon>
        <taxon>Actinomycetota</taxon>
        <taxon>Actinomycetes</taxon>
        <taxon>Micrococcales</taxon>
        <taxon>Microbacteriaceae</taxon>
        <taxon>Microbacterium</taxon>
    </lineage>
</organism>
<dbReference type="GO" id="GO:0030246">
    <property type="term" value="F:carbohydrate binding"/>
    <property type="evidence" value="ECO:0007669"/>
    <property type="project" value="InterPro"/>
</dbReference>
<dbReference type="InterPro" id="IPR011013">
    <property type="entry name" value="Gal_mutarotase_sf_dom"/>
</dbReference>
<keyword evidence="2" id="KW-1185">Reference proteome</keyword>
<dbReference type="Proteomes" id="UP000031030">
    <property type="component" value="Unassembled WGS sequence"/>
</dbReference>
<evidence type="ECO:0000313" key="2">
    <source>
        <dbReference type="Proteomes" id="UP000031030"/>
    </source>
</evidence>
<dbReference type="CDD" id="cd09022">
    <property type="entry name" value="Aldose_epim_Ec_YihR"/>
    <property type="match status" value="1"/>
</dbReference>
<dbReference type="STRING" id="1348253.LK09_12935"/>
<proteinExistence type="predicted"/>
<reference evidence="1 2" key="1">
    <citation type="submission" date="2014-11" db="EMBL/GenBank/DDBJ databases">
        <title>Genome sequence of Microbacterium mangrovi MUSC 115(T).</title>
        <authorList>
            <person name="Lee L.-H."/>
        </authorList>
    </citation>
    <scope>NUCLEOTIDE SEQUENCE [LARGE SCALE GENOMIC DNA]</scope>
    <source>
        <strain evidence="1 2">MUSC 115</strain>
    </source>
</reference>
<dbReference type="GO" id="GO:0005975">
    <property type="term" value="P:carbohydrate metabolic process"/>
    <property type="evidence" value="ECO:0007669"/>
    <property type="project" value="InterPro"/>
</dbReference>